<evidence type="ECO:0000256" key="5">
    <source>
        <dbReference type="ARBA" id="ARBA00022684"/>
    </source>
</evidence>
<keyword evidence="9 10" id="KW-0460">Magnesium</keyword>
<protein>
    <recommendedName>
        <fullName evidence="10">Glutathione synthetase</fullName>
        <shortName evidence="10">GSH-S</shortName>
        <ecNumber evidence="10">6.3.2.3</ecNumber>
    </recommendedName>
</protein>
<keyword evidence="7 10" id="KW-0547">Nucleotide-binding</keyword>
<feature type="binding site" evidence="11">
    <location>
        <position position="489"/>
    </location>
    <ligand>
        <name>ATP</name>
        <dbReference type="ChEBI" id="CHEBI:30616"/>
    </ligand>
</feature>
<feature type="binding site" evidence="12">
    <location>
        <position position="153"/>
    </location>
    <ligand>
        <name>Mg(2+)</name>
        <dbReference type="ChEBI" id="CHEBI:18420"/>
    </ligand>
</feature>
<sequence length="512" mass="55978">MSSIPQWPPELSTLQLESLTLLATTYALSHGLLYLPVASPQPPVPNSAIHAPLSLFPSPIPRKIFQKAKKLQSIYNVLYARVAMDTDFLDRIMGAEVGVGRVDEFVGRLWKGWKEIRDQGITQPLHLGLFRSDYLLHSPSPGEPVSLKQVEFNTISSSFGPLSQQTAALHSSTHYYHLSPYLKAENFPSNTTLSGLAAGLAEGHKAYGVPDARILFVVQDGERNVFDQRWLEYELLEKHSIHITRQTLSQLTTSASLDPTTSALIISSSTEISVVYFRAGYTPNDFTQPSHYDARFLLEKSRAIKCPSIPLQLAGGKKVQEVLAKPGVVEQFLKDQGQALIDEIRASWMGMWGLDDDDENLSSGDLVGDTTARRDPESEPAGLKRARDNHANLVLKPQREGGGNNVYKSSIPPFLDSLPPQERAAWIAMELIVPPQGLGNYLVRAGGGQAGAVKAEVVSELGIFGWALFGGEEKKVVKEVEAGWLVRTKGKDSDEGGVAAGFSVLDSIILVD</sequence>
<comment type="similarity">
    <text evidence="2 10">Belongs to the eukaryotic GSH synthase family.</text>
</comment>
<feature type="binding site" evidence="11">
    <location>
        <begin position="429"/>
        <end position="432"/>
    </location>
    <ligand>
        <name>ATP</name>
        <dbReference type="ChEBI" id="CHEBI:30616"/>
    </ligand>
</feature>
<organism evidence="16 17">
    <name type="scientific">Heliocybe sulcata</name>
    <dbReference type="NCBI Taxonomy" id="5364"/>
    <lineage>
        <taxon>Eukaryota</taxon>
        <taxon>Fungi</taxon>
        <taxon>Dikarya</taxon>
        <taxon>Basidiomycota</taxon>
        <taxon>Agaricomycotina</taxon>
        <taxon>Agaricomycetes</taxon>
        <taxon>Gloeophyllales</taxon>
        <taxon>Gloeophyllaceae</taxon>
        <taxon>Heliocybe</taxon>
    </lineage>
</organism>
<comment type="cofactor">
    <cofactor evidence="10 12">
        <name>Mg(2+)</name>
        <dbReference type="ChEBI" id="CHEBI:18420"/>
    </cofactor>
    <text evidence="10 12">Binds 1 Mg(2+) ion per subunit.</text>
</comment>
<evidence type="ECO:0000256" key="14">
    <source>
        <dbReference type="SAM" id="MobiDB-lite"/>
    </source>
</evidence>
<evidence type="ECO:0000256" key="9">
    <source>
        <dbReference type="ARBA" id="ARBA00022842"/>
    </source>
</evidence>
<dbReference type="UniPathway" id="UPA00142">
    <property type="reaction ID" value="UER00210"/>
</dbReference>
<feature type="binding site" evidence="11">
    <location>
        <position position="487"/>
    </location>
    <ligand>
        <name>substrate</name>
    </ligand>
</feature>
<keyword evidence="4 10" id="KW-0436">Ligase</keyword>
<dbReference type="GO" id="GO:0000287">
    <property type="term" value="F:magnesium ion binding"/>
    <property type="evidence" value="ECO:0007669"/>
    <property type="project" value="UniProtKB-UniRule"/>
</dbReference>
<dbReference type="Proteomes" id="UP000305948">
    <property type="component" value="Unassembled WGS sequence"/>
</dbReference>
<dbReference type="PANTHER" id="PTHR11130:SF0">
    <property type="entry name" value="GLUTATHIONE SYNTHETASE"/>
    <property type="match status" value="1"/>
</dbReference>
<evidence type="ECO:0000256" key="11">
    <source>
        <dbReference type="PIRSR" id="PIRSR001558-1"/>
    </source>
</evidence>
<name>A0A5C3MYG8_9AGAM</name>
<feature type="binding site" evidence="11">
    <location>
        <position position="131"/>
    </location>
    <ligand>
        <name>substrate</name>
    </ligand>
</feature>
<comment type="catalytic activity">
    <reaction evidence="10">
        <text>gamma-L-glutamyl-L-cysteine + glycine + ATP = glutathione + ADP + phosphate + H(+)</text>
        <dbReference type="Rhea" id="RHEA:13557"/>
        <dbReference type="ChEBI" id="CHEBI:15378"/>
        <dbReference type="ChEBI" id="CHEBI:30616"/>
        <dbReference type="ChEBI" id="CHEBI:43474"/>
        <dbReference type="ChEBI" id="CHEBI:57305"/>
        <dbReference type="ChEBI" id="CHEBI:57925"/>
        <dbReference type="ChEBI" id="CHEBI:58173"/>
        <dbReference type="ChEBI" id="CHEBI:456216"/>
        <dbReference type="EC" id="6.3.2.3"/>
    </reaction>
</comment>
<feature type="binding site" evidence="11">
    <location>
        <position position="228"/>
    </location>
    <ligand>
        <name>substrate</name>
    </ligand>
</feature>
<evidence type="ECO:0000259" key="15">
    <source>
        <dbReference type="Pfam" id="PF03199"/>
    </source>
</evidence>
<feature type="binding site" evidence="13">
    <location>
        <begin position="155"/>
        <end position="158"/>
    </location>
    <ligand>
        <name>substrate</name>
    </ligand>
</feature>
<dbReference type="Gene3D" id="1.10.1080.10">
    <property type="entry name" value="Glutathione Synthetase, Chain A, domain 3"/>
    <property type="match status" value="1"/>
</dbReference>
<gene>
    <name evidence="16" type="ORF">OE88DRAFT_1737576</name>
</gene>
<proteinExistence type="inferred from homology"/>
<dbReference type="InterPro" id="IPR014049">
    <property type="entry name" value="Glutathione_synthase_N_euk"/>
</dbReference>
<dbReference type="SUPFAM" id="SSF56059">
    <property type="entry name" value="Glutathione synthetase ATP-binding domain-like"/>
    <property type="match status" value="1"/>
</dbReference>
<feature type="binding site" evidence="11">
    <location>
        <position position="495"/>
    </location>
    <ligand>
        <name>ATP</name>
        <dbReference type="ChEBI" id="CHEBI:30616"/>
    </ligand>
</feature>
<evidence type="ECO:0000256" key="1">
    <source>
        <dbReference type="ARBA" id="ARBA00004965"/>
    </source>
</evidence>
<dbReference type="PANTHER" id="PTHR11130">
    <property type="entry name" value="GLUTATHIONE SYNTHETASE"/>
    <property type="match status" value="1"/>
</dbReference>
<dbReference type="NCBIfam" id="TIGR01986">
    <property type="entry name" value="glut_syn_euk"/>
    <property type="match status" value="1"/>
</dbReference>
<keyword evidence="6 10" id="KW-0479">Metal-binding</keyword>
<feature type="binding site" evidence="11">
    <location>
        <position position="317"/>
    </location>
    <ligand>
        <name>ATP</name>
        <dbReference type="ChEBI" id="CHEBI:30616"/>
    </ligand>
</feature>
<dbReference type="Pfam" id="PF03917">
    <property type="entry name" value="GSH_synth_ATP"/>
    <property type="match status" value="1"/>
</dbReference>
<evidence type="ECO:0000256" key="12">
    <source>
        <dbReference type="PIRSR" id="PIRSR001558-2"/>
    </source>
</evidence>
<feature type="binding site" evidence="11">
    <location>
        <position position="151"/>
    </location>
    <ligand>
        <name>ATP</name>
        <dbReference type="ChEBI" id="CHEBI:30616"/>
    </ligand>
</feature>
<dbReference type="InterPro" id="IPR004887">
    <property type="entry name" value="GSH_synth_subst-bd"/>
</dbReference>
<dbReference type="SUPFAM" id="SSF52440">
    <property type="entry name" value="PreATP-grasp domain"/>
    <property type="match status" value="1"/>
</dbReference>
<dbReference type="GO" id="GO:0004363">
    <property type="term" value="F:glutathione synthase activity"/>
    <property type="evidence" value="ECO:0007669"/>
    <property type="project" value="UniProtKB-UniRule"/>
</dbReference>
<dbReference type="Gene3D" id="3.30.1490.80">
    <property type="match status" value="1"/>
</dbReference>
<accession>A0A5C3MYG8</accession>
<dbReference type="GO" id="GO:0005524">
    <property type="term" value="F:ATP binding"/>
    <property type="evidence" value="ECO:0007669"/>
    <property type="project" value="UniProtKB-UniRule"/>
</dbReference>
<feature type="binding site" evidence="11">
    <location>
        <position position="460"/>
    </location>
    <ligand>
        <name>ATP</name>
        <dbReference type="ChEBI" id="CHEBI:30616"/>
    </ligand>
</feature>
<feature type="region of interest" description="Disordered" evidence="14">
    <location>
        <begin position="360"/>
        <end position="384"/>
    </location>
</feature>
<evidence type="ECO:0000256" key="8">
    <source>
        <dbReference type="ARBA" id="ARBA00022840"/>
    </source>
</evidence>
<feature type="domain" description="Glutathione synthase substrate-binding" evidence="15">
    <location>
        <begin position="213"/>
        <end position="314"/>
    </location>
</feature>
<feature type="binding site" evidence="11">
    <location>
        <begin position="396"/>
        <end position="405"/>
    </location>
    <ligand>
        <name>ATP</name>
        <dbReference type="ChEBI" id="CHEBI:30616"/>
    </ligand>
</feature>
<evidence type="ECO:0000256" key="7">
    <source>
        <dbReference type="ARBA" id="ARBA00022741"/>
    </source>
</evidence>
<dbReference type="GO" id="GO:0005829">
    <property type="term" value="C:cytosol"/>
    <property type="evidence" value="ECO:0007669"/>
    <property type="project" value="TreeGrafter"/>
</dbReference>
<dbReference type="InterPro" id="IPR037013">
    <property type="entry name" value="GSH-S_sub-bd_sf"/>
</dbReference>
<feature type="binding site" evidence="12">
    <location>
        <position position="400"/>
    </location>
    <ligand>
        <name>Mg(2+)</name>
        <dbReference type="ChEBI" id="CHEBI:18420"/>
    </ligand>
</feature>
<dbReference type="EMBL" id="ML213518">
    <property type="protein sequence ID" value="TFK48808.1"/>
    <property type="molecule type" value="Genomic_DNA"/>
</dbReference>
<dbReference type="AlphaFoldDB" id="A0A5C3MYG8"/>
<dbReference type="InterPro" id="IPR014042">
    <property type="entry name" value="Glutathione_synthase_a-hlx"/>
</dbReference>
<dbReference type="Gene3D" id="3.40.50.1760">
    <property type="entry name" value="Glutathione synthase, substrate-binding domain superfamily, eukaryotic"/>
    <property type="match status" value="1"/>
</dbReference>
<evidence type="ECO:0000256" key="2">
    <source>
        <dbReference type="ARBA" id="ARBA00010385"/>
    </source>
</evidence>
<dbReference type="EC" id="6.3.2.3" evidence="10"/>
<dbReference type="PIRSF" id="PIRSF001558">
    <property type="entry name" value="GSHase"/>
    <property type="match status" value="1"/>
</dbReference>
<keyword evidence="8 10" id="KW-0067">ATP-binding</keyword>
<feature type="binding site" evidence="13">
    <location>
        <begin position="498"/>
        <end position="499"/>
    </location>
    <ligand>
        <name>substrate</name>
    </ligand>
</feature>
<dbReference type="Pfam" id="PF03199">
    <property type="entry name" value="GSH_synthase"/>
    <property type="match status" value="1"/>
</dbReference>
<evidence type="ECO:0000256" key="3">
    <source>
        <dbReference type="ARBA" id="ARBA00011738"/>
    </source>
</evidence>
<feature type="binding site" evidence="11">
    <location>
        <position position="407"/>
    </location>
    <ligand>
        <name>ATP</name>
        <dbReference type="ChEBI" id="CHEBI:30616"/>
    </ligand>
</feature>
<dbReference type="InterPro" id="IPR014709">
    <property type="entry name" value="Glutathione_synthase_C_euk"/>
</dbReference>
<feature type="binding site" evidence="13">
    <location>
        <begin position="278"/>
        <end position="281"/>
    </location>
    <ligand>
        <name>substrate</name>
    </ligand>
</feature>
<evidence type="ECO:0000313" key="16">
    <source>
        <dbReference type="EMBL" id="TFK48808.1"/>
    </source>
</evidence>
<dbReference type="GO" id="GO:0043295">
    <property type="term" value="F:glutathione binding"/>
    <property type="evidence" value="ECO:0007669"/>
    <property type="project" value="UniProtKB-UniRule"/>
</dbReference>
<comment type="pathway">
    <text evidence="1 10">Sulfur metabolism; glutathione biosynthesis; glutathione from L-cysteine and L-glutamate: step 2/2.</text>
</comment>
<dbReference type="InterPro" id="IPR016185">
    <property type="entry name" value="PreATP-grasp_dom_sf"/>
</dbReference>
<dbReference type="Gene3D" id="3.30.470.20">
    <property type="entry name" value="ATP-grasp fold, B domain"/>
    <property type="match status" value="1"/>
</dbReference>
<dbReference type="FunFam" id="3.40.50.1760:FF:000001">
    <property type="entry name" value="Glutathione synthetase"/>
    <property type="match status" value="1"/>
</dbReference>
<evidence type="ECO:0000313" key="17">
    <source>
        <dbReference type="Proteomes" id="UP000305948"/>
    </source>
</evidence>
<reference evidence="16 17" key="1">
    <citation type="journal article" date="2019" name="Nat. Ecol. Evol.">
        <title>Megaphylogeny resolves global patterns of mushroom evolution.</title>
        <authorList>
            <person name="Varga T."/>
            <person name="Krizsan K."/>
            <person name="Foldi C."/>
            <person name="Dima B."/>
            <person name="Sanchez-Garcia M."/>
            <person name="Sanchez-Ramirez S."/>
            <person name="Szollosi G.J."/>
            <person name="Szarkandi J.G."/>
            <person name="Papp V."/>
            <person name="Albert L."/>
            <person name="Andreopoulos W."/>
            <person name="Angelini C."/>
            <person name="Antonin V."/>
            <person name="Barry K.W."/>
            <person name="Bougher N.L."/>
            <person name="Buchanan P."/>
            <person name="Buyck B."/>
            <person name="Bense V."/>
            <person name="Catcheside P."/>
            <person name="Chovatia M."/>
            <person name="Cooper J."/>
            <person name="Damon W."/>
            <person name="Desjardin D."/>
            <person name="Finy P."/>
            <person name="Geml J."/>
            <person name="Haridas S."/>
            <person name="Hughes K."/>
            <person name="Justo A."/>
            <person name="Karasinski D."/>
            <person name="Kautmanova I."/>
            <person name="Kiss B."/>
            <person name="Kocsube S."/>
            <person name="Kotiranta H."/>
            <person name="LaButti K.M."/>
            <person name="Lechner B.E."/>
            <person name="Liimatainen K."/>
            <person name="Lipzen A."/>
            <person name="Lukacs Z."/>
            <person name="Mihaltcheva S."/>
            <person name="Morgado L.N."/>
            <person name="Niskanen T."/>
            <person name="Noordeloos M.E."/>
            <person name="Ohm R.A."/>
            <person name="Ortiz-Santana B."/>
            <person name="Ovrebo C."/>
            <person name="Racz N."/>
            <person name="Riley R."/>
            <person name="Savchenko A."/>
            <person name="Shiryaev A."/>
            <person name="Soop K."/>
            <person name="Spirin V."/>
            <person name="Szebenyi C."/>
            <person name="Tomsovsky M."/>
            <person name="Tulloss R.E."/>
            <person name="Uehling J."/>
            <person name="Grigoriev I.V."/>
            <person name="Vagvolgyi C."/>
            <person name="Papp T."/>
            <person name="Martin F.M."/>
            <person name="Miettinen O."/>
            <person name="Hibbett D.S."/>
            <person name="Nagy L.G."/>
        </authorList>
    </citation>
    <scope>NUCLEOTIDE SEQUENCE [LARGE SCALE GENOMIC DNA]</scope>
    <source>
        <strain evidence="16 17">OMC1185</strain>
    </source>
</reference>
<feature type="binding site" evidence="13">
    <location>
        <begin position="222"/>
        <end position="224"/>
    </location>
    <ligand>
        <name>substrate</name>
    </ligand>
</feature>
<feature type="binding site" evidence="12">
    <location>
        <position position="151"/>
    </location>
    <ligand>
        <name>Mg(2+)</name>
        <dbReference type="ChEBI" id="CHEBI:18420"/>
    </ligand>
</feature>
<dbReference type="InterPro" id="IPR005615">
    <property type="entry name" value="Glutathione_synthase"/>
</dbReference>
<keyword evidence="5 10" id="KW-0317">Glutathione biosynthesis</keyword>
<evidence type="ECO:0000256" key="4">
    <source>
        <dbReference type="ARBA" id="ARBA00022598"/>
    </source>
</evidence>
<evidence type="ECO:0000256" key="6">
    <source>
        <dbReference type="ARBA" id="ARBA00022723"/>
    </source>
</evidence>
<evidence type="ECO:0000256" key="13">
    <source>
        <dbReference type="PIRSR" id="PIRSR001558-3"/>
    </source>
</evidence>
<dbReference type="OrthoDB" id="2020073at2759"/>
<evidence type="ECO:0000256" key="10">
    <source>
        <dbReference type="PIRNR" id="PIRNR001558"/>
    </source>
</evidence>
<comment type="subunit">
    <text evidence="3">Homodimer.</text>
</comment>
<dbReference type="STRING" id="5364.A0A5C3MYG8"/>
<keyword evidence="17" id="KW-1185">Reference proteome</keyword>
<dbReference type="Gene3D" id="3.30.1490.50">
    <property type="match status" value="1"/>
</dbReference>